<dbReference type="InterPro" id="IPR040982">
    <property type="entry name" value="DNA_pol3_finger"/>
</dbReference>
<evidence type="ECO:0000256" key="6">
    <source>
        <dbReference type="ARBA" id="ARBA00022695"/>
    </source>
</evidence>
<keyword evidence="6" id="KW-0548">Nucleotidyltransferase</keyword>
<dbReference type="InterPro" id="IPR016195">
    <property type="entry name" value="Pol/histidinol_Pase-like"/>
</dbReference>
<keyword evidence="7" id="KW-0235">DNA replication</keyword>
<dbReference type="Gene3D" id="1.10.150.870">
    <property type="match status" value="1"/>
</dbReference>
<dbReference type="AlphaFoldDB" id="A0A2A5WG99"/>
<dbReference type="PANTHER" id="PTHR32294:SF0">
    <property type="entry name" value="DNA POLYMERASE III SUBUNIT ALPHA"/>
    <property type="match status" value="1"/>
</dbReference>
<dbReference type="InterPro" id="IPR003141">
    <property type="entry name" value="Pol/His_phosphatase_N"/>
</dbReference>
<dbReference type="InterPro" id="IPR004365">
    <property type="entry name" value="NA-bd_OB_tRNA"/>
</dbReference>
<evidence type="ECO:0000256" key="5">
    <source>
        <dbReference type="ARBA" id="ARBA00022679"/>
    </source>
</evidence>
<evidence type="ECO:0000256" key="3">
    <source>
        <dbReference type="ARBA" id="ARBA00019114"/>
    </source>
</evidence>
<proteinExistence type="predicted"/>
<dbReference type="Pfam" id="PF14579">
    <property type="entry name" value="HHH_6"/>
    <property type="match status" value="1"/>
</dbReference>
<dbReference type="EC" id="2.7.7.7" evidence="2"/>
<dbReference type="InterPro" id="IPR049821">
    <property type="entry name" value="PolIIIA_DnaE1_PHP"/>
</dbReference>
<dbReference type="Pfam" id="PF01336">
    <property type="entry name" value="tRNA_anti-codon"/>
    <property type="match status" value="1"/>
</dbReference>
<dbReference type="Gene3D" id="1.10.10.1600">
    <property type="entry name" value="Bacterial DNA polymerase III alpha subunit, thumb domain"/>
    <property type="match status" value="1"/>
</dbReference>
<comment type="caution">
    <text evidence="12">The sequence shown here is derived from an EMBL/GenBank/DDBJ whole genome shotgun (WGS) entry which is preliminary data.</text>
</comment>
<comment type="catalytic activity">
    <reaction evidence="9">
        <text>DNA(n) + a 2'-deoxyribonucleoside 5'-triphosphate = DNA(n+1) + diphosphate</text>
        <dbReference type="Rhea" id="RHEA:22508"/>
        <dbReference type="Rhea" id="RHEA-COMP:17339"/>
        <dbReference type="Rhea" id="RHEA-COMP:17340"/>
        <dbReference type="ChEBI" id="CHEBI:33019"/>
        <dbReference type="ChEBI" id="CHEBI:61560"/>
        <dbReference type="ChEBI" id="CHEBI:173112"/>
        <dbReference type="EC" id="2.7.7.7"/>
    </reaction>
</comment>
<evidence type="ECO:0000256" key="9">
    <source>
        <dbReference type="ARBA" id="ARBA00049244"/>
    </source>
</evidence>
<dbReference type="Pfam" id="PF07733">
    <property type="entry name" value="DNA_pol3_alpha"/>
    <property type="match status" value="1"/>
</dbReference>
<dbReference type="GO" id="GO:0006260">
    <property type="term" value="P:DNA replication"/>
    <property type="evidence" value="ECO:0007669"/>
    <property type="project" value="UniProtKB-KW"/>
</dbReference>
<feature type="region of interest" description="Disordered" evidence="10">
    <location>
        <begin position="1120"/>
        <end position="1142"/>
    </location>
</feature>
<dbReference type="InterPro" id="IPR041931">
    <property type="entry name" value="DNA_pol3_alpha_thumb_dom"/>
</dbReference>
<evidence type="ECO:0000256" key="10">
    <source>
        <dbReference type="SAM" id="MobiDB-lite"/>
    </source>
</evidence>
<evidence type="ECO:0000313" key="13">
    <source>
        <dbReference type="Proteomes" id="UP000219329"/>
    </source>
</evidence>
<evidence type="ECO:0000256" key="2">
    <source>
        <dbReference type="ARBA" id="ARBA00012417"/>
    </source>
</evidence>
<dbReference type="EMBL" id="NTJZ01000001">
    <property type="protein sequence ID" value="PDH35421.1"/>
    <property type="molecule type" value="Genomic_DNA"/>
</dbReference>
<evidence type="ECO:0000256" key="4">
    <source>
        <dbReference type="ARBA" id="ARBA00022490"/>
    </source>
</evidence>
<dbReference type="SUPFAM" id="SSF89550">
    <property type="entry name" value="PHP domain-like"/>
    <property type="match status" value="1"/>
</dbReference>
<protein>
    <recommendedName>
        <fullName evidence="3">DNA polymerase III subunit alpha</fullName>
        <ecNumber evidence="2">2.7.7.7</ecNumber>
    </recommendedName>
</protein>
<evidence type="ECO:0000313" key="12">
    <source>
        <dbReference type="EMBL" id="PDH35421.1"/>
    </source>
</evidence>
<gene>
    <name evidence="12" type="ORF">CNF02_01545</name>
</gene>
<accession>A0A2A5WG99</accession>
<dbReference type="NCBIfam" id="NF004226">
    <property type="entry name" value="PRK05673.1"/>
    <property type="match status" value="1"/>
</dbReference>
<keyword evidence="8" id="KW-0239">DNA-directed DNA polymerase</keyword>
<dbReference type="Pfam" id="PF17657">
    <property type="entry name" value="DNA_pol3_finger"/>
    <property type="match status" value="1"/>
</dbReference>
<comment type="subcellular location">
    <subcellularLocation>
        <location evidence="1">Cytoplasm</location>
    </subcellularLocation>
</comment>
<sequence length="1199" mass="132887">MPDITTSHPPTPLFTHLRLHTEFSISDGLVTIQPLIERLQGFKMPAAAITDISNLFGLIKFYSSAIKSGIKPICGCDVPVVNDEGVQTQLVLLVKNQTGYLNLTNIISDFYTEAESHGDPLLKIGKLVGRTEGLIALSGAQKSDIGSALINNENALARSLLQTWQQLFPESFYIELQRVGKADEENYIEAAVNLAIAAQCPVVASNDVRFLDQEDFDAHEVRVCINERRSLDDSRRSHNYTDQQYLRDSQEMNALFVDIPEAIANVHQIVKRCNLGLELGTPHLPNYPVPEGIALENYLCKLSEEGLQKRLEQLFGDEAQSKSVSEPYYSRLKIELDIINQMGFAGYFLIVMEFIQWAKDSNIPVGPGRGSGAGSIVAYALNITDLDPLRYDLLFERFLNPERVSMPDFDVDFCMEGRDRVIQHVAELYGKDAVSQIITFGTMAAKAVVRDVARVQGKPYALADKLSKLIPFVPGMTLKKAFEEEPLLGEFVAGDDDAQEIMEMAYKLEGITRNVGKHAGGVVIAPTKLTDFTPLYCVESGQGLVTQFDKNDVETAGLVKFDFLGLRTLTIIDWAVKMINEQLSADKGVDINSLPLNDESVYRLLQKGETTAVFQLESRGMKELIKRLVPNCFDDIIALVALFRPGPLQSGMVDDFIDRKHGRTRVVYPHGDLEHVLANTYGVILYQEQVMQIAQVLASYTLGGADILRKAMGKKDPVEMAKQRETFMQGAVAKDIDENVAESIFDLMEKFAGYGFNKSHSAAYALVSYQTAWLKTHYPAFFMAAVLSADMQNTDKIVTLIEECRSMELVLVSPDVNVGQFNFTVNGQGEIVYGLGSIKGLGEGPVASILSARKGAPFSSLLDLCQRVDSQTVNKRTMEALIRAGALDNLIEGDCDHSRALLSVTLPEAMQAAEQSSRNQASGVEDLFGGIAPSERGAELSLTGRRKFKPWAEQERLLAEKETLGLYLSGHPIDEFLPELSHITKERLSDLRPERGTQVVAGLLHGFRTMKSKAGDTIAFLTLDDRSARFEVSLFAKEYEKYRELIQKDLILIVECTITVDDYNGRVRGRAKQVMTLGQARKRFAHRLALSLKSEGLETGFCEHLASILAPYKKSSVEQEASTASKSLPGTSETSEGEQSRAQEGCSVVVNYQRPGSRGCIMLGQDWIILPTDDLLQLLRMEYGKDQVELDYKQTTSLN</sequence>
<dbReference type="FunFam" id="1.10.10.1600:FF:000001">
    <property type="entry name" value="DNA polymerase III subunit alpha"/>
    <property type="match status" value="1"/>
</dbReference>
<dbReference type="Gene3D" id="2.40.50.140">
    <property type="entry name" value="Nucleic acid-binding proteins"/>
    <property type="match status" value="1"/>
</dbReference>
<dbReference type="InterPro" id="IPR004013">
    <property type="entry name" value="PHP_dom"/>
</dbReference>
<dbReference type="Gene3D" id="3.20.20.140">
    <property type="entry name" value="Metal-dependent hydrolases"/>
    <property type="match status" value="1"/>
</dbReference>
<name>A0A2A5WG99_9GAMM</name>
<reference evidence="12 13" key="1">
    <citation type="submission" date="2017-08" db="EMBL/GenBank/DDBJ databases">
        <title>Fine stratification of microbial communities through a metagenomic profile of the photic zone.</title>
        <authorList>
            <person name="Haro-Moreno J.M."/>
            <person name="Lopez-Perez M."/>
            <person name="De La Torre J."/>
            <person name="Picazo A."/>
            <person name="Camacho A."/>
            <person name="Rodriguez-Valera F."/>
        </authorList>
    </citation>
    <scope>NUCLEOTIDE SEQUENCE [LARGE SCALE GENOMIC DNA]</scope>
    <source>
        <strain evidence="12">MED-G28</strain>
    </source>
</reference>
<evidence type="ECO:0000256" key="1">
    <source>
        <dbReference type="ARBA" id="ARBA00004496"/>
    </source>
</evidence>
<organism evidence="12 13">
    <name type="scientific">OM182 bacterium MED-G28</name>
    <dbReference type="NCBI Taxonomy" id="1986256"/>
    <lineage>
        <taxon>Bacteria</taxon>
        <taxon>Pseudomonadati</taxon>
        <taxon>Pseudomonadota</taxon>
        <taxon>Gammaproteobacteria</taxon>
        <taxon>OMG group</taxon>
        <taxon>OM182 clade</taxon>
    </lineage>
</organism>
<keyword evidence="4" id="KW-0963">Cytoplasm</keyword>
<evidence type="ECO:0000256" key="8">
    <source>
        <dbReference type="ARBA" id="ARBA00022932"/>
    </source>
</evidence>
<dbReference type="InterPro" id="IPR029460">
    <property type="entry name" value="DNAPol_HHH"/>
</dbReference>
<dbReference type="GO" id="GO:0008408">
    <property type="term" value="F:3'-5' exonuclease activity"/>
    <property type="evidence" value="ECO:0007669"/>
    <property type="project" value="InterPro"/>
</dbReference>
<dbReference type="SMART" id="SM00481">
    <property type="entry name" value="POLIIIAc"/>
    <property type="match status" value="1"/>
</dbReference>
<dbReference type="InterPro" id="IPR011708">
    <property type="entry name" value="DNA_pol3_alpha_NTPase_dom"/>
</dbReference>
<dbReference type="NCBIfam" id="TIGR00594">
    <property type="entry name" value="polc"/>
    <property type="match status" value="1"/>
</dbReference>
<dbReference type="InterPro" id="IPR004805">
    <property type="entry name" value="DnaE2/DnaE/PolC"/>
</dbReference>
<dbReference type="Proteomes" id="UP000219329">
    <property type="component" value="Unassembled WGS sequence"/>
</dbReference>
<keyword evidence="5" id="KW-0808">Transferase</keyword>
<dbReference type="CDD" id="cd07433">
    <property type="entry name" value="PHP_PolIIIA_DnaE1"/>
    <property type="match status" value="1"/>
</dbReference>
<dbReference type="Pfam" id="PF02811">
    <property type="entry name" value="PHP"/>
    <property type="match status" value="1"/>
</dbReference>
<dbReference type="InterPro" id="IPR012340">
    <property type="entry name" value="NA-bd_OB-fold"/>
</dbReference>
<evidence type="ECO:0000256" key="7">
    <source>
        <dbReference type="ARBA" id="ARBA00022705"/>
    </source>
</evidence>
<dbReference type="CDD" id="cd04485">
    <property type="entry name" value="DnaE_OBF"/>
    <property type="match status" value="1"/>
</dbReference>
<dbReference type="GO" id="GO:0003676">
    <property type="term" value="F:nucleic acid binding"/>
    <property type="evidence" value="ECO:0007669"/>
    <property type="project" value="InterPro"/>
</dbReference>
<feature type="domain" description="Polymerase/histidinol phosphatase N-terminal" evidence="11">
    <location>
        <begin position="15"/>
        <end position="82"/>
    </location>
</feature>
<dbReference type="GO" id="GO:0005737">
    <property type="term" value="C:cytoplasm"/>
    <property type="evidence" value="ECO:0007669"/>
    <property type="project" value="UniProtKB-SubCell"/>
</dbReference>
<evidence type="ECO:0000259" key="11">
    <source>
        <dbReference type="SMART" id="SM00481"/>
    </source>
</evidence>
<feature type="compositionally biased region" description="Polar residues" evidence="10">
    <location>
        <begin position="1120"/>
        <end position="1134"/>
    </location>
</feature>
<dbReference type="PANTHER" id="PTHR32294">
    <property type="entry name" value="DNA POLYMERASE III SUBUNIT ALPHA"/>
    <property type="match status" value="1"/>
</dbReference>
<dbReference type="GO" id="GO:0003887">
    <property type="term" value="F:DNA-directed DNA polymerase activity"/>
    <property type="evidence" value="ECO:0007669"/>
    <property type="project" value="UniProtKB-KW"/>
</dbReference>
<dbReference type="FunFam" id="1.10.150.870:FF:000001">
    <property type="entry name" value="DNA polymerase III subunit alpha"/>
    <property type="match status" value="1"/>
</dbReference>